<sequence>MALTAEIRWFWPHATPSAFAVWFRSSVHHGCMVGGGRSCTGTHLPWDGHPRWDIRRQGGSISVRAHQTTLEDGCRLPPFGGDITIWFDLISKHEPPPGAVPVDVVGRRWLRQFDTSGVACTEIRLGGVSSAPPQPGPHDSPSCLADLAEFELGDFGGRWATFGLTAFGPADTLAASINATAGLLRERHPPDLEDAFVTTMPQWILSLSPFWRHSAALRHARSTHPAEHDWPPPAPHPAGF</sequence>
<evidence type="ECO:0000313" key="1">
    <source>
        <dbReference type="EMBL" id="MEK8034038.1"/>
    </source>
</evidence>
<accession>A0ABU9BX95</accession>
<organism evidence="1 2">
    <name type="scientific">Ideonella lacteola</name>
    <dbReference type="NCBI Taxonomy" id="2984193"/>
    <lineage>
        <taxon>Bacteria</taxon>
        <taxon>Pseudomonadati</taxon>
        <taxon>Pseudomonadota</taxon>
        <taxon>Betaproteobacteria</taxon>
        <taxon>Burkholderiales</taxon>
        <taxon>Sphaerotilaceae</taxon>
        <taxon>Ideonella</taxon>
    </lineage>
</organism>
<keyword evidence="2" id="KW-1185">Reference proteome</keyword>
<protein>
    <submittedName>
        <fullName evidence="1">Uncharacterized protein</fullName>
    </submittedName>
</protein>
<evidence type="ECO:0000313" key="2">
    <source>
        <dbReference type="Proteomes" id="UP001371218"/>
    </source>
</evidence>
<comment type="caution">
    <text evidence="1">The sequence shown here is derived from an EMBL/GenBank/DDBJ whole genome shotgun (WGS) entry which is preliminary data.</text>
</comment>
<reference evidence="1 2" key="1">
    <citation type="submission" date="2024-04" db="EMBL/GenBank/DDBJ databases">
        <title>Novel species of the genus Ideonella isolated from streams.</title>
        <authorList>
            <person name="Lu H."/>
        </authorList>
    </citation>
    <scope>NUCLEOTIDE SEQUENCE [LARGE SCALE GENOMIC DNA]</scope>
    <source>
        <strain evidence="1 2">DXS29W</strain>
    </source>
</reference>
<proteinExistence type="predicted"/>
<dbReference type="RefSeq" id="WP_341428462.1">
    <property type="nucleotide sequence ID" value="NZ_JBBUTG010000024.1"/>
</dbReference>
<gene>
    <name evidence="1" type="ORF">AACH06_24710</name>
</gene>
<name>A0ABU9BX95_9BURK</name>
<dbReference type="Proteomes" id="UP001371218">
    <property type="component" value="Unassembled WGS sequence"/>
</dbReference>
<dbReference type="EMBL" id="JBBUTG010000024">
    <property type="protein sequence ID" value="MEK8034038.1"/>
    <property type="molecule type" value="Genomic_DNA"/>
</dbReference>